<accession>A0A3Q7GZU5</accession>
<organism evidence="3">
    <name type="scientific">Solanum lycopersicum</name>
    <name type="common">Tomato</name>
    <name type="synonym">Lycopersicon esculentum</name>
    <dbReference type="NCBI Taxonomy" id="4081"/>
    <lineage>
        <taxon>Eukaryota</taxon>
        <taxon>Viridiplantae</taxon>
        <taxon>Streptophyta</taxon>
        <taxon>Embryophyta</taxon>
        <taxon>Tracheophyta</taxon>
        <taxon>Spermatophyta</taxon>
        <taxon>Magnoliopsida</taxon>
        <taxon>eudicotyledons</taxon>
        <taxon>Gunneridae</taxon>
        <taxon>Pentapetalae</taxon>
        <taxon>asterids</taxon>
        <taxon>lamiids</taxon>
        <taxon>Solanales</taxon>
        <taxon>Solanaceae</taxon>
        <taxon>Solanoideae</taxon>
        <taxon>Solaneae</taxon>
        <taxon>Solanum</taxon>
        <taxon>Solanum subgen. Lycopersicon</taxon>
    </lineage>
</organism>
<sequence length="400" mass="45012">MKLLTLKLYQIYMYLRSPLSNGLYDSSYADKGLPLDPHLRMLKLNPSFLKVDKKPQVGYKGKKDLYSGRVKGIGREEGSLYIFRNESSMKGKCEAQNPQRIVAEKPEGMVIVLIYVDDLLITGDNELLIREAKEALHQKFKLKDLGELKYFLGIEVLRSKTGVILNQRKYILELISDTGLSGAKPVNTPLETNLRLTSVEFDQTAGLQEDDVLTDNSAYQILVGKLMYATITRPDISYAVQTLSQFMQHPKRSHKEAAITVVRYLKGTVGQGIWLKAQPTTTLTCWCDSDWAACPNTMRSVTGYIVKFGDSLVSWKSKKQQTVSRSSAEAEYRSVASAVAKKEAAEQEIKRRKKEVPQATSNGLYDSSFADKGLPLNPHLRMLKLNPSFLKIDKKPQVGY</sequence>
<dbReference type="EnsemblPlants" id="Solyc04g072703.1.1">
    <property type="protein sequence ID" value="Solyc04g072703.1.1"/>
    <property type="gene ID" value="Solyc04g072703.1"/>
</dbReference>
<feature type="coiled-coil region" evidence="1">
    <location>
        <begin position="335"/>
        <end position="362"/>
    </location>
</feature>
<reference evidence="3" key="1">
    <citation type="journal article" date="2012" name="Nature">
        <title>The tomato genome sequence provides insights into fleshy fruit evolution.</title>
        <authorList>
            <consortium name="Tomato Genome Consortium"/>
        </authorList>
    </citation>
    <scope>NUCLEOTIDE SEQUENCE [LARGE SCALE GENOMIC DNA]</scope>
    <source>
        <strain evidence="3">cv. Heinz 1706</strain>
    </source>
</reference>
<dbReference type="PANTHER" id="PTHR11439:SF492">
    <property type="entry name" value="REVERSE TRANSCRIPTASE TY1_COPIA-TYPE DOMAIN-CONTAINING PROTEIN"/>
    <property type="match status" value="1"/>
</dbReference>
<keyword evidence="4" id="KW-1185">Reference proteome</keyword>
<reference evidence="3" key="2">
    <citation type="submission" date="2019-01" db="UniProtKB">
        <authorList>
            <consortium name="EnsemblPlants"/>
        </authorList>
    </citation>
    <scope>IDENTIFICATION</scope>
    <source>
        <strain evidence="3">cv. Heinz 1706</strain>
    </source>
</reference>
<dbReference type="SUPFAM" id="SSF56672">
    <property type="entry name" value="DNA/RNA polymerases"/>
    <property type="match status" value="1"/>
</dbReference>
<dbReference type="Pfam" id="PF07727">
    <property type="entry name" value="RVT_2"/>
    <property type="match status" value="1"/>
</dbReference>
<dbReference type="STRING" id="4081.A0A3Q7GZU5"/>
<proteinExistence type="predicted"/>
<dbReference type="PaxDb" id="4081-Solyc04g072710.1.1"/>
<dbReference type="AlphaFoldDB" id="A0A3Q7GZU5"/>
<name>A0A3Q7GZU5_SOLLC</name>
<feature type="domain" description="Reverse transcriptase Ty1/copia-type" evidence="2">
    <location>
        <begin position="106"/>
        <end position="191"/>
    </location>
</feature>
<dbReference type="Gramene" id="Solyc04g072703.1.1">
    <property type="protein sequence ID" value="Solyc04g072703.1.1"/>
    <property type="gene ID" value="Solyc04g072703.1"/>
</dbReference>
<keyword evidence="1" id="KW-0175">Coiled coil</keyword>
<dbReference type="InParanoid" id="A0A3Q7GZU5"/>
<dbReference type="InterPro" id="IPR043502">
    <property type="entry name" value="DNA/RNA_pol_sf"/>
</dbReference>
<evidence type="ECO:0000313" key="3">
    <source>
        <dbReference type="EnsemblPlants" id="Solyc04g072703.1.1"/>
    </source>
</evidence>
<dbReference type="InterPro" id="IPR013103">
    <property type="entry name" value="RVT_2"/>
</dbReference>
<protein>
    <recommendedName>
        <fullName evidence="2">Reverse transcriptase Ty1/copia-type domain-containing protein</fullName>
    </recommendedName>
</protein>
<dbReference type="PANTHER" id="PTHR11439">
    <property type="entry name" value="GAG-POL-RELATED RETROTRANSPOSON"/>
    <property type="match status" value="1"/>
</dbReference>
<evidence type="ECO:0000259" key="2">
    <source>
        <dbReference type="Pfam" id="PF07727"/>
    </source>
</evidence>
<evidence type="ECO:0000313" key="4">
    <source>
        <dbReference type="Proteomes" id="UP000004994"/>
    </source>
</evidence>
<dbReference type="Proteomes" id="UP000004994">
    <property type="component" value="Chromosome 4"/>
</dbReference>
<evidence type="ECO:0000256" key="1">
    <source>
        <dbReference type="SAM" id="Coils"/>
    </source>
</evidence>
<dbReference type="CDD" id="cd09272">
    <property type="entry name" value="RNase_HI_RT_Ty1"/>
    <property type="match status" value="1"/>
</dbReference>